<gene>
    <name evidence="3" type="ORF">FSB75_13430</name>
</gene>
<feature type="chain" id="PRO_5022765756" evidence="1">
    <location>
        <begin position="21"/>
        <end position="173"/>
    </location>
</feature>
<dbReference type="Proteomes" id="UP000321204">
    <property type="component" value="Chromosome"/>
</dbReference>
<evidence type="ECO:0000259" key="2">
    <source>
        <dbReference type="Pfam" id="PF09832"/>
    </source>
</evidence>
<dbReference type="EMBL" id="CP042433">
    <property type="protein sequence ID" value="QEC56854.1"/>
    <property type="molecule type" value="Genomic_DNA"/>
</dbReference>
<accession>A0A5B8UJI3</accession>
<keyword evidence="4" id="KW-1185">Reference proteome</keyword>
<keyword evidence="1" id="KW-0732">Signal</keyword>
<dbReference type="Pfam" id="PF09832">
    <property type="entry name" value="DUF2059"/>
    <property type="match status" value="1"/>
</dbReference>
<feature type="domain" description="DUF2059" evidence="2">
    <location>
        <begin position="118"/>
        <end position="159"/>
    </location>
</feature>
<proteinExistence type="predicted"/>
<name>A0A5B8UJI3_9BACT</name>
<reference evidence="3 4" key="1">
    <citation type="journal article" date="2015" name="Int. J. Syst. Evol. Microbiol.">
        <title>Flavisolibacter ginsenosidimutans sp. nov., with ginsenoside-converting activity isolated from soil used for cultivating ginseng.</title>
        <authorList>
            <person name="Zhao Y."/>
            <person name="Liu Q."/>
            <person name="Kang M.S."/>
            <person name="Jin F."/>
            <person name="Yu H."/>
            <person name="Im W.T."/>
        </authorList>
    </citation>
    <scope>NUCLEOTIDE SEQUENCE [LARGE SCALE GENOMIC DNA]</scope>
    <source>
        <strain evidence="3 4">Gsoil 636</strain>
    </source>
</reference>
<feature type="signal peptide" evidence="1">
    <location>
        <begin position="1"/>
        <end position="20"/>
    </location>
</feature>
<evidence type="ECO:0000313" key="4">
    <source>
        <dbReference type="Proteomes" id="UP000321204"/>
    </source>
</evidence>
<sequence length="173" mass="19685">MKKLLLFFLAPMIFVHIALAQTNDTAMHTQGFAAIERITKEVSTYKPDTTSPPADKITQKIIELRKLRGGFNVNEAIAFKLEEDRQKGETPADVQKKFADFFTTGSGKRWLDNATIWLYRNRFSYAELKQLVKFYKTSAGQKMAADFPIIMLESLAAAQMLKDSFEKELKAAH</sequence>
<dbReference type="RefSeq" id="WP_146788415.1">
    <property type="nucleotide sequence ID" value="NZ_BAABIO010000003.1"/>
</dbReference>
<dbReference type="OrthoDB" id="1143459at2"/>
<evidence type="ECO:0000313" key="3">
    <source>
        <dbReference type="EMBL" id="QEC56854.1"/>
    </source>
</evidence>
<protein>
    <submittedName>
        <fullName evidence="3">DUF2059 domain-containing protein</fullName>
    </submittedName>
</protein>
<organism evidence="3 4">
    <name type="scientific">Flavisolibacter ginsenosidimutans</name>
    <dbReference type="NCBI Taxonomy" id="661481"/>
    <lineage>
        <taxon>Bacteria</taxon>
        <taxon>Pseudomonadati</taxon>
        <taxon>Bacteroidota</taxon>
        <taxon>Chitinophagia</taxon>
        <taxon>Chitinophagales</taxon>
        <taxon>Chitinophagaceae</taxon>
        <taxon>Flavisolibacter</taxon>
    </lineage>
</organism>
<evidence type="ECO:0000256" key="1">
    <source>
        <dbReference type="SAM" id="SignalP"/>
    </source>
</evidence>
<dbReference type="KEGG" id="fgg:FSB75_13430"/>
<dbReference type="InterPro" id="IPR018637">
    <property type="entry name" value="DUF2059"/>
</dbReference>
<dbReference type="AlphaFoldDB" id="A0A5B8UJI3"/>